<evidence type="ECO:0000313" key="1">
    <source>
        <dbReference type="EMBL" id="VVA28143.1"/>
    </source>
</evidence>
<accession>A0A5E4FJ60</accession>
<gene>
    <name evidence="1" type="ORF">ALMOND_2B003208</name>
</gene>
<protein>
    <submittedName>
        <fullName evidence="1">PREDICTED: TMV resistance</fullName>
    </submittedName>
</protein>
<dbReference type="Proteomes" id="UP000327085">
    <property type="component" value="Chromosome 7"/>
</dbReference>
<evidence type="ECO:0000313" key="2">
    <source>
        <dbReference type="Proteomes" id="UP000327085"/>
    </source>
</evidence>
<name>A0A5E4FJ60_PRUDU</name>
<sequence>MIVWKMYQNLVRNWEQTSLAITVLNSIQLKILMNVPNLPPGASLTTRTFYEIHLYTPIEAVGHNQLMHRLMVSSPLDDNEGSHRLLIFHLQGSQKVISIKLQSFWREFDNLLMKDNESIQAFFKSF</sequence>
<dbReference type="InParanoid" id="A0A5E4FJ60"/>
<dbReference type="AlphaFoldDB" id="A0A5E4FJ60"/>
<reference evidence="2" key="1">
    <citation type="journal article" date="2020" name="Plant J.">
        <title>Transposons played a major role in the diversification between the closely related almond and peach genomes: results from the almond genome sequence.</title>
        <authorList>
            <person name="Alioto T."/>
            <person name="Alexiou K.G."/>
            <person name="Bardil A."/>
            <person name="Barteri F."/>
            <person name="Castanera R."/>
            <person name="Cruz F."/>
            <person name="Dhingra A."/>
            <person name="Duval H."/>
            <person name="Fernandez I Marti A."/>
            <person name="Frias L."/>
            <person name="Galan B."/>
            <person name="Garcia J.L."/>
            <person name="Howad W."/>
            <person name="Gomez-Garrido J."/>
            <person name="Gut M."/>
            <person name="Julca I."/>
            <person name="Morata J."/>
            <person name="Puigdomenech P."/>
            <person name="Ribeca P."/>
            <person name="Rubio Cabetas M.J."/>
            <person name="Vlasova A."/>
            <person name="Wirthensohn M."/>
            <person name="Garcia-Mas J."/>
            <person name="Gabaldon T."/>
            <person name="Casacuberta J.M."/>
            <person name="Arus P."/>
        </authorList>
    </citation>
    <scope>NUCLEOTIDE SEQUENCE [LARGE SCALE GENOMIC DNA]</scope>
    <source>
        <strain evidence="2">cv. Texas</strain>
    </source>
</reference>
<proteinExistence type="predicted"/>
<organism evidence="1 2">
    <name type="scientific">Prunus dulcis</name>
    <name type="common">Almond</name>
    <name type="synonym">Amygdalus dulcis</name>
    <dbReference type="NCBI Taxonomy" id="3755"/>
    <lineage>
        <taxon>Eukaryota</taxon>
        <taxon>Viridiplantae</taxon>
        <taxon>Streptophyta</taxon>
        <taxon>Embryophyta</taxon>
        <taxon>Tracheophyta</taxon>
        <taxon>Spermatophyta</taxon>
        <taxon>Magnoliopsida</taxon>
        <taxon>eudicotyledons</taxon>
        <taxon>Gunneridae</taxon>
        <taxon>Pentapetalae</taxon>
        <taxon>rosids</taxon>
        <taxon>fabids</taxon>
        <taxon>Rosales</taxon>
        <taxon>Rosaceae</taxon>
        <taxon>Amygdaloideae</taxon>
        <taxon>Amygdaleae</taxon>
        <taxon>Prunus</taxon>
    </lineage>
</organism>
<dbReference type="Gramene" id="VVA28143">
    <property type="protein sequence ID" value="VVA28143"/>
    <property type="gene ID" value="Prudul26B003208"/>
</dbReference>
<dbReference type="EMBL" id="CABIKO010000135">
    <property type="protein sequence ID" value="VVA28143.1"/>
    <property type="molecule type" value="Genomic_DNA"/>
</dbReference>